<feature type="domain" description="YscD cytoplasmic" evidence="1">
    <location>
        <begin position="5"/>
        <end position="95"/>
    </location>
</feature>
<dbReference type="OrthoDB" id="9156149at2"/>
<evidence type="ECO:0000313" key="4">
    <source>
        <dbReference type="Proteomes" id="UP000431485"/>
    </source>
</evidence>
<dbReference type="Gene3D" id="2.60.200.20">
    <property type="match status" value="1"/>
</dbReference>
<evidence type="ECO:0000313" key="3">
    <source>
        <dbReference type="EMBL" id="MTD19933.1"/>
    </source>
</evidence>
<accession>A0A7X2UYY3</accession>
<keyword evidence="4" id="KW-1185">Reference proteome</keyword>
<organism evidence="3 4">
    <name type="scientific">Pseudomonas karstica</name>
    <dbReference type="NCBI Taxonomy" id="1055468"/>
    <lineage>
        <taxon>Bacteria</taxon>
        <taxon>Pseudomonadati</taxon>
        <taxon>Pseudomonadota</taxon>
        <taxon>Gammaproteobacteria</taxon>
        <taxon>Pseudomonadales</taxon>
        <taxon>Pseudomonadaceae</taxon>
        <taxon>Pseudomonas</taxon>
    </lineage>
</organism>
<dbReference type="InterPro" id="IPR053946">
    <property type="entry name" value="YscD_ppl_3rd"/>
</dbReference>
<dbReference type="Pfam" id="PF16697">
    <property type="entry name" value="Yop-YscD_cpl"/>
    <property type="match status" value="1"/>
</dbReference>
<dbReference type="SUPFAM" id="SSF49879">
    <property type="entry name" value="SMAD/FHA domain"/>
    <property type="match status" value="1"/>
</dbReference>
<protein>
    <submittedName>
        <fullName evidence="3">Type III secretion protein</fullName>
    </submittedName>
</protein>
<dbReference type="AlphaFoldDB" id="A0A7X2UYY3"/>
<dbReference type="Pfam" id="PF21934">
    <property type="entry name" value="Yop-YscD_ppl_3rd"/>
    <property type="match status" value="1"/>
</dbReference>
<proteinExistence type="predicted"/>
<comment type="caution">
    <text evidence="3">The sequence shown here is derived from an EMBL/GenBank/DDBJ whole genome shotgun (WGS) entry which is preliminary data.</text>
</comment>
<name>A0A7X2UYY3_9PSED</name>
<dbReference type="EMBL" id="WLYI01000015">
    <property type="protein sequence ID" value="MTD19933.1"/>
    <property type="molecule type" value="Genomic_DNA"/>
</dbReference>
<evidence type="ECO:0000259" key="1">
    <source>
        <dbReference type="Pfam" id="PF16697"/>
    </source>
</evidence>
<sequence length="304" mass="33609">MFELRVLDGLHQGAALPLFGEQWCIGAHSDADLVLHDPGIAARHVRLCCVEQRWLVQAEEGLVLDADGQALAQIGDLALNTPFSVGGIRLCVASADQPWPQKPEPVAEVLVPVSSDVSMSRTLSSLSRSMSRSQQKRLMAVLVVVALGVTALGMTSPDGRQAQASLMPAISHKTELASSYEVRQQLLKMLRERELSHRVRLQVINGQIVFDGDVSQEEMELLTRMLHRFGEQFETAVPVMSRVKERNNSFPFKIVQIVGGPNGHVVLEQGSRLFLGDEVDGLRLVSIDNGKVVFDGRQRYEVRW</sequence>
<dbReference type="RefSeq" id="WP_154743700.1">
    <property type="nucleotide sequence ID" value="NZ_JBHSTG010000008.1"/>
</dbReference>
<feature type="domain" description="YscD-like Bon-like" evidence="2">
    <location>
        <begin position="181"/>
        <end position="243"/>
    </location>
</feature>
<dbReference type="Proteomes" id="UP000431485">
    <property type="component" value="Unassembled WGS sequence"/>
</dbReference>
<dbReference type="CDD" id="cd00060">
    <property type="entry name" value="FHA"/>
    <property type="match status" value="1"/>
</dbReference>
<reference evidence="3 4" key="1">
    <citation type="submission" date="2019-11" db="EMBL/GenBank/DDBJ databases">
        <title>Pseudmonas karstica sp. nov. and Pseudomonas spelaei sp. nov. from caves.</title>
        <authorList>
            <person name="Zeman M."/>
        </authorList>
    </citation>
    <scope>NUCLEOTIDE SEQUENCE [LARGE SCALE GENOMIC DNA]</scope>
    <source>
        <strain evidence="3 4">CCM 7891</strain>
    </source>
</reference>
<dbReference type="InterPro" id="IPR032030">
    <property type="entry name" value="YscD_cytoplasmic_dom"/>
</dbReference>
<dbReference type="InterPro" id="IPR008984">
    <property type="entry name" value="SMAD_FHA_dom_sf"/>
</dbReference>
<evidence type="ECO:0000259" key="2">
    <source>
        <dbReference type="Pfam" id="PF21934"/>
    </source>
</evidence>
<gene>
    <name evidence="3" type="ORF">GIR22_12470</name>
</gene>